<name>A0ABS3C815_9BACT</name>
<keyword evidence="2" id="KW-1185">Reference proteome</keyword>
<accession>A0ABS3C815</accession>
<reference evidence="1 2" key="1">
    <citation type="submission" date="2021-03" db="EMBL/GenBank/DDBJ databases">
        <title>novel species isolated from a fishpond in China.</title>
        <authorList>
            <person name="Lu H."/>
            <person name="Cai Z."/>
        </authorList>
    </citation>
    <scope>NUCLEOTIDE SEQUENCE [LARGE SCALE GENOMIC DNA]</scope>
    <source>
        <strain evidence="1 2">H41</strain>
    </source>
</reference>
<evidence type="ECO:0000313" key="1">
    <source>
        <dbReference type="EMBL" id="MBN7813238.1"/>
    </source>
</evidence>
<dbReference type="RefSeq" id="WP_206580014.1">
    <property type="nucleotide sequence ID" value="NZ_JAFKCT010000011.1"/>
</dbReference>
<dbReference type="Proteomes" id="UP000664317">
    <property type="component" value="Unassembled WGS sequence"/>
</dbReference>
<protein>
    <recommendedName>
        <fullName evidence="3">Anti-sigma factor</fullName>
    </recommendedName>
</protein>
<sequence>MKERIDELLEKYWEGETSLAEEKELRNLVASTEGYEREKELFQALGGFRAEEPKAVHIPGKSRQRWLSQGMSWAASIALLLGAYWGWSAYEQKQAEEQAYREVMEALALIQTNLSKGQAQLDPLHDLRYLNTTKQLFQLEPTR</sequence>
<dbReference type="EMBL" id="JAFKCT010000011">
    <property type="protein sequence ID" value="MBN7813238.1"/>
    <property type="molecule type" value="Genomic_DNA"/>
</dbReference>
<evidence type="ECO:0008006" key="3">
    <source>
        <dbReference type="Google" id="ProtNLM"/>
    </source>
</evidence>
<evidence type="ECO:0000313" key="2">
    <source>
        <dbReference type="Proteomes" id="UP000664317"/>
    </source>
</evidence>
<organism evidence="1 2">
    <name type="scientific">Algoriphagus oliviformis</name>
    <dbReference type="NCBI Taxonomy" id="2811231"/>
    <lineage>
        <taxon>Bacteria</taxon>
        <taxon>Pseudomonadati</taxon>
        <taxon>Bacteroidota</taxon>
        <taxon>Cytophagia</taxon>
        <taxon>Cytophagales</taxon>
        <taxon>Cyclobacteriaceae</taxon>
        <taxon>Algoriphagus</taxon>
    </lineage>
</organism>
<gene>
    <name evidence="1" type="ORF">J0A68_19945</name>
</gene>
<comment type="caution">
    <text evidence="1">The sequence shown here is derived from an EMBL/GenBank/DDBJ whole genome shotgun (WGS) entry which is preliminary data.</text>
</comment>
<proteinExistence type="predicted"/>